<dbReference type="EMBL" id="SNRW01039561">
    <property type="protein sequence ID" value="KAA6352181.1"/>
    <property type="molecule type" value="Genomic_DNA"/>
</dbReference>
<dbReference type="AlphaFoldDB" id="A0A5J4T3D4"/>
<gene>
    <name evidence="1" type="ORF">EZS28_051816</name>
</gene>
<protein>
    <submittedName>
        <fullName evidence="1">Uncharacterized protein</fullName>
    </submittedName>
</protein>
<comment type="caution">
    <text evidence="1">The sequence shown here is derived from an EMBL/GenBank/DDBJ whole genome shotgun (WGS) entry which is preliminary data.</text>
</comment>
<name>A0A5J4T3D4_9EUKA</name>
<organism evidence="1 2">
    <name type="scientific">Streblomastix strix</name>
    <dbReference type="NCBI Taxonomy" id="222440"/>
    <lineage>
        <taxon>Eukaryota</taxon>
        <taxon>Metamonada</taxon>
        <taxon>Preaxostyla</taxon>
        <taxon>Oxymonadida</taxon>
        <taxon>Streblomastigidae</taxon>
        <taxon>Streblomastix</taxon>
    </lineage>
</organism>
<reference evidence="1 2" key="1">
    <citation type="submission" date="2019-03" db="EMBL/GenBank/DDBJ databases">
        <title>Single cell metagenomics reveals metabolic interactions within the superorganism composed of flagellate Streblomastix strix and complex community of Bacteroidetes bacteria on its surface.</title>
        <authorList>
            <person name="Treitli S.C."/>
            <person name="Kolisko M."/>
            <person name="Husnik F."/>
            <person name="Keeling P."/>
            <person name="Hampl V."/>
        </authorList>
    </citation>
    <scope>NUCLEOTIDE SEQUENCE [LARGE SCALE GENOMIC DNA]</scope>
    <source>
        <strain evidence="1">ST1C</strain>
    </source>
</reference>
<evidence type="ECO:0000313" key="1">
    <source>
        <dbReference type="EMBL" id="KAA6352181.1"/>
    </source>
</evidence>
<proteinExistence type="predicted"/>
<dbReference type="Proteomes" id="UP000324800">
    <property type="component" value="Unassembled WGS sequence"/>
</dbReference>
<accession>A0A5J4T3D4</accession>
<evidence type="ECO:0000313" key="2">
    <source>
        <dbReference type="Proteomes" id="UP000324800"/>
    </source>
</evidence>
<sequence>IGIADYSAVFGSGEDPRSDKNEKKTVCYRSKFENLQYSSAKGVSNGKVFEWGKEWKR</sequence>
<feature type="non-terminal residue" evidence="1">
    <location>
        <position position="1"/>
    </location>
</feature>